<comment type="similarity">
    <text evidence="2">Belongs to the CWC22 family.</text>
</comment>
<feature type="compositionally biased region" description="Basic and acidic residues" evidence="6">
    <location>
        <begin position="44"/>
        <end position="81"/>
    </location>
</feature>
<feature type="region of interest" description="Disordered" evidence="6">
    <location>
        <begin position="1"/>
        <end position="266"/>
    </location>
</feature>
<evidence type="ECO:0000256" key="1">
    <source>
        <dbReference type="ARBA" id="ARBA00004123"/>
    </source>
</evidence>
<dbReference type="EMBL" id="OZ023720">
    <property type="protein sequence ID" value="CAK9869734.1"/>
    <property type="molecule type" value="Genomic_DNA"/>
</dbReference>
<evidence type="ECO:0000256" key="2">
    <source>
        <dbReference type="ARBA" id="ARBA00006856"/>
    </source>
</evidence>
<feature type="compositionally biased region" description="Basic and acidic residues" evidence="6">
    <location>
        <begin position="196"/>
        <end position="216"/>
    </location>
</feature>
<feature type="compositionally biased region" description="Acidic residues" evidence="6">
    <location>
        <begin position="831"/>
        <end position="840"/>
    </location>
</feature>
<feature type="region of interest" description="Disordered" evidence="6">
    <location>
        <begin position="570"/>
        <end position="615"/>
    </location>
</feature>
<evidence type="ECO:0000313" key="9">
    <source>
        <dbReference type="Proteomes" id="UP001497522"/>
    </source>
</evidence>
<feature type="compositionally biased region" description="Acidic residues" evidence="6">
    <location>
        <begin position="573"/>
        <end position="583"/>
    </location>
</feature>
<protein>
    <recommendedName>
        <fullName evidence="7">MI domain-containing protein</fullName>
    </recommendedName>
</protein>
<name>A0ABP1B3S6_9BRYO</name>
<evidence type="ECO:0000256" key="5">
    <source>
        <dbReference type="ARBA" id="ARBA00023242"/>
    </source>
</evidence>
<dbReference type="PANTHER" id="PTHR18034:SF3">
    <property type="entry name" value="PRE-MRNA-SPLICING FACTOR CWC22 HOMOLOG"/>
    <property type="match status" value="1"/>
</dbReference>
<accession>A0ABP1B3S6</accession>
<keyword evidence="3" id="KW-0507">mRNA processing</keyword>
<dbReference type="PROSITE" id="PS51366">
    <property type="entry name" value="MI"/>
    <property type="match status" value="1"/>
</dbReference>
<dbReference type="InterPro" id="IPR016024">
    <property type="entry name" value="ARM-type_fold"/>
</dbReference>
<feature type="domain" description="MI" evidence="7">
    <location>
        <begin position="622"/>
        <end position="738"/>
    </location>
</feature>
<feature type="compositionally biased region" description="Acidic residues" evidence="6">
    <location>
        <begin position="853"/>
        <end position="872"/>
    </location>
</feature>
<dbReference type="PANTHER" id="PTHR18034">
    <property type="entry name" value="CELL CYCLE CONTROL PROTEIN CWF22-RELATED"/>
    <property type="match status" value="1"/>
</dbReference>
<organism evidence="8 9">
    <name type="scientific">Sphagnum jensenii</name>
    <dbReference type="NCBI Taxonomy" id="128206"/>
    <lineage>
        <taxon>Eukaryota</taxon>
        <taxon>Viridiplantae</taxon>
        <taxon>Streptophyta</taxon>
        <taxon>Embryophyta</taxon>
        <taxon>Bryophyta</taxon>
        <taxon>Sphagnophytina</taxon>
        <taxon>Sphagnopsida</taxon>
        <taxon>Sphagnales</taxon>
        <taxon>Sphagnaceae</taxon>
        <taxon>Sphagnum</taxon>
    </lineage>
</organism>
<feature type="region of interest" description="Disordered" evidence="6">
    <location>
        <begin position="825"/>
        <end position="882"/>
    </location>
</feature>
<keyword evidence="9" id="KW-1185">Reference proteome</keyword>
<dbReference type="InterPro" id="IPR003891">
    <property type="entry name" value="Initiation_fac_eIF4g_MI"/>
</dbReference>
<keyword evidence="4" id="KW-0508">mRNA splicing</keyword>
<dbReference type="InterPro" id="IPR003890">
    <property type="entry name" value="MIF4G-like_typ-3"/>
</dbReference>
<dbReference type="Pfam" id="PF02847">
    <property type="entry name" value="MA3"/>
    <property type="match status" value="1"/>
</dbReference>
<evidence type="ECO:0000313" key="8">
    <source>
        <dbReference type="EMBL" id="CAK9869734.1"/>
    </source>
</evidence>
<dbReference type="Proteomes" id="UP001497522">
    <property type="component" value="Chromosome 19"/>
</dbReference>
<dbReference type="SMART" id="SM00544">
    <property type="entry name" value="MA3"/>
    <property type="match status" value="1"/>
</dbReference>
<dbReference type="InterPro" id="IPR050781">
    <property type="entry name" value="CWC22_splicing_factor"/>
</dbReference>
<feature type="compositionally biased region" description="Basic and acidic residues" evidence="6">
    <location>
        <begin position="158"/>
        <end position="188"/>
    </location>
</feature>
<evidence type="ECO:0000256" key="6">
    <source>
        <dbReference type="SAM" id="MobiDB-lite"/>
    </source>
</evidence>
<evidence type="ECO:0000256" key="3">
    <source>
        <dbReference type="ARBA" id="ARBA00022664"/>
    </source>
</evidence>
<proteinExistence type="inferred from homology"/>
<reference evidence="8" key="1">
    <citation type="submission" date="2024-03" db="EMBL/GenBank/DDBJ databases">
        <authorList>
            <consortium name="ELIXIR-Norway"/>
            <consortium name="Elixir Norway"/>
        </authorList>
    </citation>
    <scope>NUCLEOTIDE SEQUENCE</scope>
</reference>
<dbReference type="Pfam" id="PF02854">
    <property type="entry name" value="MIF4G"/>
    <property type="match status" value="1"/>
</dbReference>
<feature type="compositionally biased region" description="Basic and acidic residues" evidence="6">
    <location>
        <begin position="224"/>
        <end position="266"/>
    </location>
</feature>
<feature type="compositionally biased region" description="Acidic residues" evidence="6">
    <location>
        <begin position="590"/>
        <end position="605"/>
    </location>
</feature>
<feature type="compositionally biased region" description="Basic and acidic residues" evidence="6">
    <location>
        <begin position="1"/>
        <end position="31"/>
    </location>
</feature>
<dbReference type="SUPFAM" id="SSF48371">
    <property type="entry name" value="ARM repeat"/>
    <property type="match status" value="1"/>
</dbReference>
<keyword evidence="5" id="KW-0539">Nucleus</keyword>
<evidence type="ECO:0000256" key="4">
    <source>
        <dbReference type="ARBA" id="ARBA00023187"/>
    </source>
</evidence>
<gene>
    <name evidence="8" type="ORF">CSSPJE1EN2_LOCUS12492</name>
</gene>
<comment type="subcellular location">
    <subcellularLocation>
        <location evidence="1">Nucleus</location>
    </subcellularLocation>
</comment>
<sequence>MPRYDIDGSYDARDDGRRGRRRDKDGDEGYRSHRRMKEEEEEDGARTERKRDRDRRREDHRSERKEEDAYAERKKRERSGGEEDGSTALQSNVQIGHARTVALPPNPKPGIEEEEEDARTDRKRHRSGRREEDEEDLPTEQKMQRGGVGGGHSRHRSDRREEEQDVRTHRKRDTNGSEVRHRSKRREEEEQQQQEDSQKRERHGGGESRYRGNRREEEEEEGAWMDRKRERDGGGNRHRSEVEKDYARMDQSRAKVQELEKGEPADGVMRSERLVESVKGERAIEKPIEQAAGRSGGVYVPPFKLAQMMRDVKDKSSAQYQRMTWDALRKSINGLVNKVNASNIKNILPELFGENLIRGRGLFARSCMKSQMASPAFTHVFAALVAVVNTKFPELGELLLKRIILQLRRAFKRNDKPVLLAAAKFIAHLVNQQVAHEILALELLTILLDKPTDDSVEVSLGFVKECGAILQDLSPQGLHGIFERFRGILHEGEIDKRVQFMIEGLFAIRKTRFQGFPAVTPELDLVEQEDQITHELSLEDELDQETGLDIFKLDPDFEENEKKYDAFKKEILGDESDGGEGDDTEKAQGEEDESEEDSDDEDEEEREARMQIQDETETNLVNLRRTIYLTIMSSVDFEEAGHKLLKIKLEPGQEMELCVMLLECCSQERTYLRYYGLLGQRFCMVNRIYQENFDDCFVKQYSMIHRLETNKLRNVAKFFAHLLGTDALPWQSLAYIRLTEEDTTSSSRIFIKILFQELSEHLGLRKLNERLSDPEMQDYFDGVFPKDNPKNTRFAINFFTSIGLGGLTDSLREYLKNMPRLIMNQHKPVESESDAEDLGGDSETSGGGSSSESEPDSSDSESSERDSDDSQDEKERKRRKRK</sequence>
<dbReference type="SMART" id="SM00543">
    <property type="entry name" value="MIF4G"/>
    <property type="match status" value="1"/>
</dbReference>
<evidence type="ECO:0000259" key="7">
    <source>
        <dbReference type="PROSITE" id="PS51366"/>
    </source>
</evidence>
<dbReference type="Gene3D" id="1.25.40.180">
    <property type="match status" value="1"/>
</dbReference>